<comment type="caution">
    <text evidence="1">The sequence shown here is derived from an EMBL/GenBank/DDBJ whole genome shotgun (WGS) entry which is preliminary data.</text>
</comment>
<dbReference type="EMBL" id="ACKS01000073">
    <property type="protein sequence ID" value="EFA43692.1"/>
    <property type="molecule type" value="Genomic_DNA"/>
</dbReference>
<dbReference type="AlphaFoldDB" id="D1PY19"/>
<dbReference type="HOGENOM" id="CLU_182263_0_0_10"/>
<organism evidence="1 2">
    <name type="scientific">Hallella bergensis DSM 17361</name>
    <dbReference type="NCBI Taxonomy" id="585502"/>
    <lineage>
        <taxon>Bacteria</taxon>
        <taxon>Pseudomonadati</taxon>
        <taxon>Bacteroidota</taxon>
        <taxon>Bacteroidia</taxon>
        <taxon>Bacteroidales</taxon>
        <taxon>Prevotellaceae</taxon>
        <taxon>Hallella</taxon>
    </lineage>
</organism>
<accession>D1PY19</accession>
<dbReference type="Proteomes" id="UP000003160">
    <property type="component" value="Unassembled WGS sequence"/>
</dbReference>
<protein>
    <submittedName>
        <fullName evidence="1">Uncharacterized protein</fullName>
    </submittedName>
</protein>
<keyword evidence="2" id="KW-1185">Reference proteome</keyword>
<proteinExistence type="predicted"/>
<name>D1PY19_9BACT</name>
<evidence type="ECO:0000313" key="2">
    <source>
        <dbReference type="Proteomes" id="UP000003160"/>
    </source>
</evidence>
<dbReference type="OrthoDB" id="1080645at2"/>
<sequence>MDNNTSPSDTYKSLEEIKLRKAMLLRDIQKEDNRIQNIWVTLFRKPEAFKKNTSPSRRINSLMSTGAGFFDTVILGWKLYRKFRR</sequence>
<gene>
    <name evidence="1" type="ORF">HMPREF0645_1854</name>
</gene>
<reference evidence="1 2" key="1">
    <citation type="submission" date="2009-10" db="EMBL/GenBank/DDBJ databases">
        <authorList>
            <person name="Qin X."/>
            <person name="Bachman B."/>
            <person name="Battles P."/>
            <person name="Bell A."/>
            <person name="Bess C."/>
            <person name="Bickham C."/>
            <person name="Chaboub L."/>
            <person name="Chen D."/>
            <person name="Coyle M."/>
            <person name="Deiros D.R."/>
            <person name="Dinh H."/>
            <person name="Forbes L."/>
            <person name="Fowler G."/>
            <person name="Francisco L."/>
            <person name="Fu Q."/>
            <person name="Gubbala S."/>
            <person name="Hale W."/>
            <person name="Han Y."/>
            <person name="Hemphill L."/>
            <person name="Highlander S.K."/>
            <person name="Hirani K."/>
            <person name="Hogues M."/>
            <person name="Jackson L."/>
            <person name="Jakkamsetti A."/>
            <person name="Javaid M."/>
            <person name="Jiang H."/>
            <person name="Korchina V."/>
            <person name="Kovar C."/>
            <person name="Lara F."/>
            <person name="Lee S."/>
            <person name="Mata R."/>
            <person name="Mathew T."/>
            <person name="Moen C."/>
            <person name="Morales K."/>
            <person name="Munidasa M."/>
            <person name="Nazareth L."/>
            <person name="Ngo R."/>
            <person name="Nguyen L."/>
            <person name="Okwuonu G."/>
            <person name="Ongeri F."/>
            <person name="Patil S."/>
            <person name="Petrosino J."/>
            <person name="Pham C."/>
            <person name="Pham P."/>
            <person name="Pu L.-L."/>
            <person name="Puazo M."/>
            <person name="Raj R."/>
            <person name="Reid J."/>
            <person name="Rouhana J."/>
            <person name="Saada N."/>
            <person name="Shang Y."/>
            <person name="Simmons D."/>
            <person name="Thornton R."/>
            <person name="Warren J."/>
            <person name="Weissenberger G."/>
            <person name="Zhang J."/>
            <person name="Zhang L."/>
            <person name="Zhou C."/>
            <person name="Zhu D."/>
            <person name="Muzny D."/>
            <person name="Worley K."/>
            <person name="Gibbs R."/>
        </authorList>
    </citation>
    <scope>NUCLEOTIDE SEQUENCE [LARGE SCALE GENOMIC DNA]</scope>
    <source>
        <strain evidence="1 2">DSM 17361</strain>
    </source>
</reference>
<evidence type="ECO:0000313" key="1">
    <source>
        <dbReference type="EMBL" id="EFA43692.1"/>
    </source>
</evidence>
<dbReference type="RefSeq" id="WP_007173957.1">
    <property type="nucleotide sequence ID" value="NZ_GG704781.1"/>
</dbReference>